<dbReference type="OrthoDB" id="9848739at2"/>
<name>A0A2A9E6G4_9MICO</name>
<dbReference type="Proteomes" id="UP000225548">
    <property type="component" value="Unassembled WGS sequence"/>
</dbReference>
<proteinExistence type="predicted"/>
<keyword evidence="2" id="KW-1185">Reference proteome</keyword>
<dbReference type="EMBL" id="PDJG01000001">
    <property type="protein sequence ID" value="PFG34246.1"/>
    <property type="molecule type" value="Genomic_DNA"/>
</dbReference>
<dbReference type="RefSeq" id="WP_098455308.1">
    <property type="nucleotide sequence ID" value="NZ_PDJG01000001.1"/>
</dbReference>
<organism evidence="1 2">
    <name type="scientific">Sanguibacter antarcticus</name>
    <dbReference type="NCBI Taxonomy" id="372484"/>
    <lineage>
        <taxon>Bacteria</taxon>
        <taxon>Bacillati</taxon>
        <taxon>Actinomycetota</taxon>
        <taxon>Actinomycetes</taxon>
        <taxon>Micrococcales</taxon>
        <taxon>Sanguibacteraceae</taxon>
        <taxon>Sanguibacter</taxon>
    </lineage>
</organism>
<evidence type="ECO:0000313" key="2">
    <source>
        <dbReference type="Proteomes" id="UP000225548"/>
    </source>
</evidence>
<sequence length="114" mass="12377">MREHRFELVEQPWRTVVRVRLPDPADAGLEVFLNESPHGRTLALLDSVLAGQSPTATGGGDRMSFTADAEHAVITDRLVDVLTPETVVADVTVSTSELRDLVQDLLAARAAHHA</sequence>
<evidence type="ECO:0000313" key="1">
    <source>
        <dbReference type="EMBL" id="PFG34246.1"/>
    </source>
</evidence>
<reference evidence="1 2" key="1">
    <citation type="submission" date="2017-10" db="EMBL/GenBank/DDBJ databases">
        <title>Sequencing the genomes of 1000 actinobacteria strains.</title>
        <authorList>
            <person name="Klenk H.-P."/>
        </authorList>
    </citation>
    <scope>NUCLEOTIDE SEQUENCE [LARGE SCALE GENOMIC DNA]</scope>
    <source>
        <strain evidence="1 2">DSM 18966</strain>
    </source>
</reference>
<comment type="caution">
    <text evidence="1">The sequence shown here is derived from an EMBL/GenBank/DDBJ whole genome shotgun (WGS) entry which is preliminary data.</text>
</comment>
<accession>A0A2A9E6G4</accession>
<dbReference type="AlphaFoldDB" id="A0A2A9E6G4"/>
<protein>
    <submittedName>
        <fullName evidence="1">Uncharacterized protein</fullName>
    </submittedName>
</protein>
<gene>
    <name evidence="1" type="ORF">ATL42_2152</name>
</gene>